<name>A0AAV8XIT5_9CUCU</name>
<protein>
    <submittedName>
        <fullName evidence="1">Uncharacterized protein</fullName>
    </submittedName>
</protein>
<keyword evidence="2" id="KW-1185">Reference proteome</keyword>
<proteinExistence type="predicted"/>
<reference evidence="1" key="1">
    <citation type="journal article" date="2023" name="Insect Mol. Biol.">
        <title>Genome sequencing provides insights into the evolution of gene families encoding plant cell wall-degrading enzymes in longhorned beetles.</title>
        <authorList>
            <person name="Shin N.R."/>
            <person name="Okamura Y."/>
            <person name="Kirsch R."/>
            <person name="Pauchet Y."/>
        </authorList>
    </citation>
    <scope>NUCLEOTIDE SEQUENCE</scope>
    <source>
        <strain evidence="1">RBIC_L_NR</strain>
    </source>
</reference>
<dbReference type="AlphaFoldDB" id="A0AAV8XIT5"/>
<dbReference type="Proteomes" id="UP001162156">
    <property type="component" value="Unassembled WGS sequence"/>
</dbReference>
<accession>A0AAV8XIT5</accession>
<organism evidence="1 2">
    <name type="scientific">Rhamnusium bicolor</name>
    <dbReference type="NCBI Taxonomy" id="1586634"/>
    <lineage>
        <taxon>Eukaryota</taxon>
        <taxon>Metazoa</taxon>
        <taxon>Ecdysozoa</taxon>
        <taxon>Arthropoda</taxon>
        <taxon>Hexapoda</taxon>
        <taxon>Insecta</taxon>
        <taxon>Pterygota</taxon>
        <taxon>Neoptera</taxon>
        <taxon>Endopterygota</taxon>
        <taxon>Coleoptera</taxon>
        <taxon>Polyphaga</taxon>
        <taxon>Cucujiformia</taxon>
        <taxon>Chrysomeloidea</taxon>
        <taxon>Cerambycidae</taxon>
        <taxon>Lepturinae</taxon>
        <taxon>Rhagiini</taxon>
        <taxon>Rhamnusium</taxon>
    </lineage>
</organism>
<sequence length="113" mass="12884">MPIGFPLDRYHFQCKYTRGLCLLTRVEAGRVTHEGCVNSRGLSLFSSLWGKHEEDHLAHLLTVRNRTLLSDADAVVVSKMNEVLLHQQIVSCNEGLLPLHQRKQMKEFSILSN</sequence>
<comment type="caution">
    <text evidence="1">The sequence shown here is derived from an EMBL/GenBank/DDBJ whole genome shotgun (WGS) entry which is preliminary data.</text>
</comment>
<evidence type="ECO:0000313" key="2">
    <source>
        <dbReference type="Proteomes" id="UP001162156"/>
    </source>
</evidence>
<gene>
    <name evidence="1" type="ORF">NQ314_011482</name>
</gene>
<evidence type="ECO:0000313" key="1">
    <source>
        <dbReference type="EMBL" id="KAJ8938446.1"/>
    </source>
</evidence>
<dbReference type="EMBL" id="JANEYF010003187">
    <property type="protein sequence ID" value="KAJ8938446.1"/>
    <property type="molecule type" value="Genomic_DNA"/>
</dbReference>